<dbReference type="AlphaFoldDB" id="A0A917R9I0"/>
<proteinExistence type="predicted"/>
<organism evidence="1 2">
    <name type="scientific">Sphaerisporangium melleum</name>
    <dbReference type="NCBI Taxonomy" id="321316"/>
    <lineage>
        <taxon>Bacteria</taxon>
        <taxon>Bacillati</taxon>
        <taxon>Actinomycetota</taxon>
        <taxon>Actinomycetes</taxon>
        <taxon>Streptosporangiales</taxon>
        <taxon>Streptosporangiaceae</taxon>
        <taxon>Sphaerisporangium</taxon>
    </lineage>
</organism>
<accession>A0A917R9I0</accession>
<evidence type="ECO:0000313" key="2">
    <source>
        <dbReference type="Proteomes" id="UP000645217"/>
    </source>
</evidence>
<evidence type="ECO:0000313" key="1">
    <source>
        <dbReference type="EMBL" id="GGK97216.1"/>
    </source>
</evidence>
<sequence length="72" mass="7328">MRPRTGPGIGHRAAPVLAGLTVAAVSMVGQVVETGTTTAPGIRGHGWAAEWWSGSGGSSVTHSKGARVIEMY</sequence>
<reference evidence="1" key="2">
    <citation type="submission" date="2020-09" db="EMBL/GenBank/DDBJ databases">
        <authorList>
            <person name="Sun Q."/>
            <person name="Ohkuma M."/>
        </authorList>
    </citation>
    <scope>NUCLEOTIDE SEQUENCE</scope>
    <source>
        <strain evidence="1">JCM 13064</strain>
    </source>
</reference>
<comment type="caution">
    <text evidence="1">The sequence shown here is derived from an EMBL/GenBank/DDBJ whole genome shotgun (WGS) entry which is preliminary data.</text>
</comment>
<dbReference type="EMBL" id="BMNT01000024">
    <property type="protein sequence ID" value="GGK97216.1"/>
    <property type="molecule type" value="Genomic_DNA"/>
</dbReference>
<name>A0A917R9I0_9ACTN</name>
<keyword evidence="2" id="KW-1185">Reference proteome</keyword>
<reference evidence="1" key="1">
    <citation type="journal article" date="2014" name="Int. J. Syst. Evol. Microbiol.">
        <title>Complete genome sequence of Corynebacterium casei LMG S-19264T (=DSM 44701T), isolated from a smear-ripened cheese.</title>
        <authorList>
            <consortium name="US DOE Joint Genome Institute (JGI-PGF)"/>
            <person name="Walter F."/>
            <person name="Albersmeier A."/>
            <person name="Kalinowski J."/>
            <person name="Ruckert C."/>
        </authorList>
    </citation>
    <scope>NUCLEOTIDE SEQUENCE</scope>
    <source>
        <strain evidence="1">JCM 13064</strain>
    </source>
</reference>
<dbReference type="Proteomes" id="UP000645217">
    <property type="component" value="Unassembled WGS sequence"/>
</dbReference>
<gene>
    <name evidence="1" type="ORF">GCM10007964_44290</name>
</gene>
<protein>
    <submittedName>
        <fullName evidence="1">Uncharacterized protein</fullName>
    </submittedName>
</protein>